<keyword evidence="2" id="KW-0489">Methyltransferase</keyword>
<dbReference type="GO" id="GO:0032259">
    <property type="term" value="P:methylation"/>
    <property type="evidence" value="ECO:0007669"/>
    <property type="project" value="UniProtKB-KW"/>
</dbReference>
<feature type="domain" description="Methyltransferase" evidence="1">
    <location>
        <begin position="33"/>
        <end position="107"/>
    </location>
</feature>
<proteinExistence type="predicted"/>
<dbReference type="AlphaFoldDB" id="A0AA49GP64"/>
<reference evidence="2" key="2">
    <citation type="journal article" date="2024" name="Antonie Van Leeuwenhoek">
        <title>Roseihalotalea indica gen. nov., sp. nov., a halophilic Bacteroidetes from mesopelagic Southwest Indian Ocean with higher carbohydrate metabolic potential.</title>
        <authorList>
            <person name="Chen B."/>
            <person name="Zhang M."/>
            <person name="Lin D."/>
            <person name="Ye J."/>
            <person name="Tang K."/>
        </authorList>
    </citation>
    <scope>NUCLEOTIDE SEQUENCE</scope>
    <source>
        <strain evidence="2">TK19036</strain>
    </source>
</reference>
<dbReference type="InterPro" id="IPR041698">
    <property type="entry name" value="Methyltransf_25"/>
</dbReference>
<gene>
    <name evidence="2" type="ORF">K4G66_20175</name>
</gene>
<reference evidence="2" key="1">
    <citation type="journal article" date="2023" name="Comput. Struct. Biotechnol. J.">
        <title>Discovery of a novel marine Bacteroidetes with a rich repertoire of carbohydrate-active enzymes.</title>
        <authorList>
            <person name="Chen B."/>
            <person name="Liu G."/>
            <person name="Chen Q."/>
            <person name="Wang H."/>
            <person name="Liu L."/>
            <person name="Tang K."/>
        </authorList>
    </citation>
    <scope>NUCLEOTIDE SEQUENCE</scope>
    <source>
        <strain evidence="2">TK19036</strain>
    </source>
</reference>
<evidence type="ECO:0000259" key="1">
    <source>
        <dbReference type="Pfam" id="PF13649"/>
    </source>
</evidence>
<dbReference type="SUPFAM" id="SSF53335">
    <property type="entry name" value="S-adenosyl-L-methionine-dependent methyltransferases"/>
    <property type="match status" value="1"/>
</dbReference>
<dbReference type="InterPro" id="IPR029063">
    <property type="entry name" value="SAM-dependent_MTases_sf"/>
</dbReference>
<dbReference type="Pfam" id="PF13649">
    <property type="entry name" value="Methyltransf_25"/>
    <property type="match status" value="1"/>
</dbReference>
<dbReference type="GO" id="GO:0008168">
    <property type="term" value="F:methyltransferase activity"/>
    <property type="evidence" value="ECO:0007669"/>
    <property type="project" value="UniProtKB-KW"/>
</dbReference>
<organism evidence="2">
    <name type="scientific">Roseihalotalea indica</name>
    <dbReference type="NCBI Taxonomy" id="2867963"/>
    <lineage>
        <taxon>Bacteria</taxon>
        <taxon>Pseudomonadati</taxon>
        <taxon>Bacteroidota</taxon>
        <taxon>Cytophagia</taxon>
        <taxon>Cytophagales</taxon>
        <taxon>Catalimonadaceae</taxon>
        <taxon>Roseihalotalea</taxon>
    </lineage>
</organism>
<dbReference type="Gene3D" id="3.40.50.150">
    <property type="entry name" value="Vaccinia Virus protein VP39"/>
    <property type="match status" value="1"/>
</dbReference>
<evidence type="ECO:0000313" key="2">
    <source>
        <dbReference type="EMBL" id="WKN34694.1"/>
    </source>
</evidence>
<name>A0AA49GP64_9BACT</name>
<keyword evidence="2" id="KW-0808">Transferase</keyword>
<sequence>MLKKIFKVYSKNARANRGKLFNKLIKPSLEDNILDLGGGDGGHIATVIPYRENVTIADISTKMLNKAKNKYGFNTYQLDESGKLSFPAKYDVIFCSSVIEHVTVDKKEAPTIDTNSEFKEKSLSRQEKFAKSIRSSGKSYYVQTPYKYFLIESHTWLPILFIFLPRKVQISINEFLLKSSFWPKKVRWLDFNLLTVKDMQMLFPDAQIIKEKSFGFTKSLIALKIDGSRKN</sequence>
<accession>A0AA49GP64</accession>
<dbReference type="EMBL" id="CP120682">
    <property type="protein sequence ID" value="WKN34694.1"/>
    <property type="molecule type" value="Genomic_DNA"/>
</dbReference>
<protein>
    <submittedName>
        <fullName evidence="2">Class I SAM-dependent methyltransferase</fullName>
    </submittedName>
</protein>